<organism evidence="1 2">
    <name type="scientific">Mesobacillus selenatarsenatis</name>
    <dbReference type="NCBI Taxonomy" id="388741"/>
    <lineage>
        <taxon>Bacteria</taxon>
        <taxon>Bacillati</taxon>
        <taxon>Bacillota</taxon>
        <taxon>Bacilli</taxon>
        <taxon>Bacillales</taxon>
        <taxon>Bacillaceae</taxon>
        <taxon>Mesobacillus</taxon>
    </lineage>
</organism>
<evidence type="ECO:0000313" key="1">
    <source>
        <dbReference type="EMBL" id="NKE06052.1"/>
    </source>
</evidence>
<gene>
    <name evidence="1" type="ORF">GWK17_11335</name>
</gene>
<dbReference type="RefSeq" id="WP_167832488.1">
    <property type="nucleotide sequence ID" value="NZ_JAAVUM010000007.1"/>
</dbReference>
<dbReference type="Proteomes" id="UP000587942">
    <property type="component" value="Unassembled WGS sequence"/>
</dbReference>
<dbReference type="EMBL" id="JAAVUM010000007">
    <property type="protein sequence ID" value="NKE06052.1"/>
    <property type="molecule type" value="Genomic_DNA"/>
</dbReference>
<accession>A0A846TKG2</accession>
<reference evidence="1 2" key="1">
    <citation type="submission" date="2020-03" db="EMBL/GenBank/DDBJ databases">
        <authorList>
            <person name="Sun Q."/>
        </authorList>
    </citation>
    <scope>NUCLEOTIDE SEQUENCE [LARGE SCALE GENOMIC DNA]</scope>
    <source>
        <strain evidence="1 2">KACC 21451</strain>
    </source>
</reference>
<proteinExistence type="predicted"/>
<name>A0A846TKG2_9BACI</name>
<sequence>MRLTNWSYTKRYNIKGQFDIFPNSVVIFRQIKDYYFVYTVNWSLSDPVVSQSDLQEMERLLNSELGTLESYFQRKFFGNDSE</sequence>
<evidence type="ECO:0000313" key="2">
    <source>
        <dbReference type="Proteomes" id="UP000587942"/>
    </source>
</evidence>
<dbReference type="AlphaFoldDB" id="A0A846TKG2"/>
<comment type="caution">
    <text evidence="1">The sequence shown here is derived from an EMBL/GenBank/DDBJ whole genome shotgun (WGS) entry which is preliminary data.</text>
</comment>
<protein>
    <submittedName>
        <fullName evidence="1">Uncharacterized protein</fullName>
    </submittedName>
</protein>